<sequence length="246" mass="27517">MLVKGKTDIGKERQKNEDSYIIIDHDKGIGLFAVADGMGGHLGGDVASSLAVEMIRDFYQRHQAELIESFPTGAKDLLRKMFIQINEKIWHESLIRPDLKGMGTTLTVAFLIGEQLVIGHIGDSRAYKIRTEGVWQLTEDHTYVQKLVKENKILPGEKESHPQRNLLIRALGTNKRVEVDIYFYHLTKGDLILLCTDGLTRTIPDEEMKDLVLSATSPEEAVDELIKVANKRGGPDNITALLVSIN</sequence>
<dbReference type="SMART" id="SM00331">
    <property type="entry name" value="PP2C_SIG"/>
    <property type="match status" value="1"/>
</dbReference>
<dbReference type="EMBL" id="QZAA01000053">
    <property type="protein sequence ID" value="RQD77820.1"/>
    <property type="molecule type" value="Genomic_DNA"/>
</dbReference>
<dbReference type="NCBIfam" id="NF033484">
    <property type="entry name" value="Stp1_PP2C_phos"/>
    <property type="match status" value="1"/>
</dbReference>
<dbReference type="Pfam" id="PF13672">
    <property type="entry name" value="PP2C_2"/>
    <property type="match status" value="1"/>
</dbReference>
<dbReference type="InterPro" id="IPR015655">
    <property type="entry name" value="PP2C"/>
</dbReference>
<dbReference type="SMART" id="SM00332">
    <property type="entry name" value="PP2Cc"/>
    <property type="match status" value="1"/>
</dbReference>
<evidence type="ECO:0000313" key="2">
    <source>
        <dbReference type="EMBL" id="RQD77820.1"/>
    </source>
</evidence>
<dbReference type="CDD" id="cd00143">
    <property type="entry name" value="PP2Cc"/>
    <property type="match status" value="1"/>
</dbReference>
<reference evidence="2 3" key="1">
    <citation type="submission" date="2018-08" db="EMBL/GenBank/DDBJ databases">
        <title>The metabolism and importance of syntrophic acetate oxidation coupled to methane or sulfide production in haloalkaline environments.</title>
        <authorList>
            <person name="Timmers P.H.A."/>
            <person name="Vavourakis C.D."/>
            <person name="Sorokin D.Y."/>
            <person name="Sinninghe Damste J.S."/>
            <person name="Muyzer G."/>
            <person name="Stams A.J.M."/>
            <person name="Plugge C.M."/>
        </authorList>
    </citation>
    <scope>NUCLEOTIDE SEQUENCE [LARGE SCALE GENOMIC DNA]</scope>
    <source>
        <strain evidence="2">MSAO_Bac1</strain>
    </source>
</reference>
<dbReference type="PROSITE" id="PS51746">
    <property type="entry name" value="PPM_2"/>
    <property type="match status" value="1"/>
</dbReference>
<comment type="caution">
    <text evidence="2">The sequence shown here is derived from an EMBL/GenBank/DDBJ whole genome shotgun (WGS) entry which is preliminary data.</text>
</comment>
<evidence type="ECO:0000313" key="3">
    <source>
        <dbReference type="Proteomes" id="UP000285138"/>
    </source>
</evidence>
<dbReference type="Gene3D" id="3.60.40.10">
    <property type="entry name" value="PPM-type phosphatase domain"/>
    <property type="match status" value="1"/>
</dbReference>
<dbReference type="InterPro" id="IPR036457">
    <property type="entry name" value="PPM-type-like_dom_sf"/>
</dbReference>
<dbReference type="PANTHER" id="PTHR47992">
    <property type="entry name" value="PROTEIN PHOSPHATASE"/>
    <property type="match status" value="1"/>
</dbReference>
<name>A0A424YHU8_9FIRM</name>
<dbReference type="AlphaFoldDB" id="A0A424YHU8"/>
<proteinExistence type="predicted"/>
<gene>
    <name evidence="2" type="ORF">D5R97_01525</name>
</gene>
<protein>
    <submittedName>
        <fullName evidence="2">Stp1/IreP family PP2C-type Ser/Thr phosphatase</fullName>
    </submittedName>
</protein>
<dbReference type="Proteomes" id="UP000285138">
    <property type="component" value="Unassembled WGS sequence"/>
</dbReference>
<feature type="domain" description="PPM-type phosphatase" evidence="1">
    <location>
        <begin position="3"/>
        <end position="245"/>
    </location>
</feature>
<dbReference type="SUPFAM" id="SSF81606">
    <property type="entry name" value="PP2C-like"/>
    <property type="match status" value="1"/>
</dbReference>
<evidence type="ECO:0000259" key="1">
    <source>
        <dbReference type="PROSITE" id="PS51746"/>
    </source>
</evidence>
<organism evidence="2 3">
    <name type="scientific">Candidatus Syntrophonatronum acetioxidans</name>
    <dbReference type="NCBI Taxonomy" id="1795816"/>
    <lineage>
        <taxon>Bacteria</taxon>
        <taxon>Bacillati</taxon>
        <taxon>Bacillota</taxon>
        <taxon>Clostridia</taxon>
        <taxon>Eubacteriales</taxon>
        <taxon>Syntrophomonadaceae</taxon>
        <taxon>Candidatus Syntrophonatronum</taxon>
    </lineage>
</organism>
<dbReference type="GO" id="GO:0004722">
    <property type="term" value="F:protein serine/threonine phosphatase activity"/>
    <property type="evidence" value="ECO:0007669"/>
    <property type="project" value="InterPro"/>
</dbReference>
<dbReference type="InterPro" id="IPR001932">
    <property type="entry name" value="PPM-type_phosphatase-like_dom"/>
</dbReference>
<accession>A0A424YHU8</accession>